<evidence type="ECO:0000256" key="1">
    <source>
        <dbReference type="ARBA" id="ARBA00022801"/>
    </source>
</evidence>
<dbReference type="EMBL" id="JABCJJ010000008">
    <property type="protein sequence ID" value="NMR20029.1"/>
    <property type="molecule type" value="Genomic_DNA"/>
</dbReference>
<dbReference type="InterPro" id="IPR050272">
    <property type="entry name" value="Isochorismatase-like_hydrls"/>
</dbReference>
<evidence type="ECO:0000313" key="4">
    <source>
        <dbReference type="Proteomes" id="UP000562124"/>
    </source>
</evidence>
<dbReference type="Proteomes" id="UP000562124">
    <property type="component" value="Unassembled WGS sequence"/>
</dbReference>
<comment type="caution">
    <text evidence="3">The sequence shown here is derived from an EMBL/GenBank/DDBJ whole genome shotgun (WGS) entry which is preliminary data.</text>
</comment>
<dbReference type="Pfam" id="PF00857">
    <property type="entry name" value="Isochorismatase"/>
    <property type="match status" value="1"/>
</dbReference>
<dbReference type="SUPFAM" id="SSF52499">
    <property type="entry name" value="Isochorismatase-like hydrolases"/>
    <property type="match status" value="1"/>
</dbReference>
<keyword evidence="1 3" id="KW-0378">Hydrolase</keyword>
<dbReference type="GO" id="GO:0016787">
    <property type="term" value="F:hydrolase activity"/>
    <property type="evidence" value="ECO:0007669"/>
    <property type="project" value="UniProtKB-KW"/>
</dbReference>
<name>A0A7Y0LY65_CELFI</name>
<dbReference type="InterPro" id="IPR000868">
    <property type="entry name" value="Isochorismatase-like_dom"/>
</dbReference>
<organism evidence="3 4">
    <name type="scientific">Cellulomonas fimi</name>
    <dbReference type="NCBI Taxonomy" id="1708"/>
    <lineage>
        <taxon>Bacteria</taxon>
        <taxon>Bacillati</taxon>
        <taxon>Actinomycetota</taxon>
        <taxon>Actinomycetes</taxon>
        <taxon>Micrococcales</taxon>
        <taxon>Cellulomonadaceae</taxon>
        <taxon>Cellulomonas</taxon>
    </lineage>
</organism>
<keyword evidence="4" id="KW-1185">Reference proteome</keyword>
<feature type="domain" description="Isochorismatase-like" evidence="2">
    <location>
        <begin position="54"/>
        <end position="227"/>
    </location>
</feature>
<gene>
    <name evidence="3" type="ORF">HIR71_07295</name>
</gene>
<reference evidence="3 4" key="1">
    <citation type="submission" date="2020-04" db="EMBL/GenBank/DDBJ databases">
        <title>Sequencing and Assembly of C. fimi.</title>
        <authorList>
            <person name="Ramsey A.R."/>
        </authorList>
    </citation>
    <scope>NUCLEOTIDE SEQUENCE [LARGE SCALE GENOMIC DNA]</scope>
    <source>
        <strain evidence="3 4">SB</strain>
    </source>
</reference>
<evidence type="ECO:0000313" key="3">
    <source>
        <dbReference type="EMBL" id="NMR20029.1"/>
    </source>
</evidence>
<dbReference type="Gene3D" id="3.40.50.850">
    <property type="entry name" value="Isochorismatase-like"/>
    <property type="match status" value="1"/>
</dbReference>
<dbReference type="RefSeq" id="WP_169324406.1">
    <property type="nucleotide sequence ID" value="NZ_JABCJJ010000008.1"/>
</dbReference>
<dbReference type="PANTHER" id="PTHR43540:SF6">
    <property type="entry name" value="ISOCHORISMATASE-LIKE DOMAIN-CONTAINING PROTEIN"/>
    <property type="match status" value="1"/>
</dbReference>
<sequence length="235" mass="26013">MSIDTAAPAATRSNVASIPELADHWKKLDLREILARPAAFLSVSQSNSLYREGGVQYAEGHAERGSLPATIRVVEAARQAPNFVSFNWIGYSVFREDYPQSDFDAVQYASWTGALDVTPEQKAWDDELVGDLRELVRPGDNELYEKALQTAFVGTDLPLELARKKVEVLVITGIHLDWCIEGNARAARDHGLLPIVIGDATGAQREDQEPAAFERINNFFAPVISSETFAELVRR</sequence>
<dbReference type="AlphaFoldDB" id="A0A7Y0LY65"/>
<dbReference type="InterPro" id="IPR036380">
    <property type="entry name" value="Isochorismatase-like_sf"/>
</dbReference>
<dbReference type="PANTHER" id="PTHR43540">
    <property type="entry name" value="PEROXYUREIDOACRYLATE/UREIDOACRYLATE AMIDOHYDROLASE-RELATED"/>
    <property type="match status" value="1"/>
</dbReference>
<protein>
    <submittedName>
        <fullName evidence="3">Cysteine hydrolase</fullName>
    </submittedName>
</protein>
<proteinExistence type="predicted"/>
<evidence type="ECO:0000259" key="2">
    <source>
        <dbReference type="Pfam" id="PF00857"/>
    </source>
</evidence>
<accession>A0A7Y0LY65</accession>